<sequence>MKRYPLKTIAAPIVHQPLTESARSVLKMISRSGPVTRPQLSAALAFSKPTMSAAVGELEAHGLVASNGVARGAVGRTAVTYGLGAEAGFAIGVDCGTTQIHAMASKLDGQNFVELQQPVGVDGENAVQRFQAIETAIESLLSQCGKSHGPLRVIAIALPNIISQTLERLPARDDFAQTLQRLQDAYNVPIVVENNVNCAALAEYHEGAAKHHSFAIYLQIGVKVGVGIVLDGKLFRGFRGGAGEVGHLPFPWSETEKPRFQHVETYLGSVQLLQRCKENWPASEGEPPLSTAELFSRAQTSGHARSCIQRHANDIGNLVASCVSILDPELVVLGGGVGQNAILLEGVDKVVRELCWPVEIRVSELSNQATALGAVRLGVDFAMAGLLGEDSSAGFLFPGTLAEPVRQ</sequence>
<dbReference type="InterPro" id="IPR000835">
    <property type="entry name" value="HTH_MarR-typ"/>
</dbReference>
<accession>A0A839U3Y4</accession>
<dbReference type="InterPro" id="IPR036388">
    <property type="entry name" value="WH-like_DNA-bd_sf"/>
</dbReference>
<reference evidence="3 4" key="1">
    <citation type="submission" date="2020-08" db="EMBL/GenBank/DDBJ databases">
        <title>Genomic Encyclopedia of Type Strains, Phase III (KMG-III): the genomes of soil and plant-associated and newly described type strains.</title>
        <authorList>
            <person name="Whitman W."/>
        </authorList>
    </citation>
    <scope>NUCLEOTIDE SEQUENCE [LARGE SCALE GENOMIC DNA]</scope>
    <source>
        <strain evidence="3 4">CECT 7015</strain>
    </source>
</reference>
<organism evidence="3 4">
    <name type="scientific">Phyllobacterium trifolii</name>
    <dbReference type="NCBI Taxonomy" id="300193"/>
    <lineage>
        <taxon>Bacteria</taxon>
        <taxon>Pseudomonadati</taxon>
        <taxon>Pseudomonadota</taxon>
        <taxon>Alphaproteobacteria</taxon>
        <taxon>Hyphomicrobiales</taxon>
        <taxon>Phyllobacteriaceae</taxon>
        <taxon>Phyllobacterium</taxon>
    </lineage>
</organism>
<dbReference type="RefSeq" id="WP_162701810.1">
    <property type="nucleotide sequence ID" value="NZ_JACHXN010000003.1"/>
</dbReference>
<keyword evidence="4" id="KW-1185">Reference proteome</keyword>
<dbReference type="PANTHER" id="PTHR18964:SF149">
    <property type="entry name" value="BIFUNCTIONAL UDP-N-ACETYLGLUCOSAMINE 2-EPIMERASE_N-ACETYLMANNOSAMINE KINASE"/>
    <property type="match status" value="1"/>
</dbReference>
<dbReference type="SUPFAM" id="SSF46785">
    <property type="entry name" value="Winged helix' DNA-binding domain"/>
    <property type="match status" value="1"/>
</dbReference>
<evidence type="ECO:0000256" key="1">
    <source>
        <dbReference type="ARBA" id="ARBA00006479"/>
    </source>
</evidence>
<dbReference type="Gene3D" id="3.30.420.40">
    <property type="match status" value="2"/>
</dbReference>
<dbReference type="GO" id="GO:0003700">
    <property type="term" value="F:DNA-binding transcription factor activity"/>
    <property type="evidence" value="ECO:0007669"/>
    <property type="project" value="InterPro"/>
</dbReference>
<dbReference type="InterPro" id="IPR036390">
    <property type="entry name" value="WH_DNA-bd_sf"/>
</dbReference>
<evidence type="ECO:0000313" key="4">
    <source>
        <dbReference type="Proteomes" id="UP000554520"/>
    </source>
</evidence>
<feature type="domain" description="HTH marR-type" evidence="2">
    <location>
        <begin position="18"/>
        <end position="65"/>
    </location>
</feature>
<proteinExistence type="inferred from homology"/>
<evidence type="ECO:0000259" key="2">
    <source>
        <dbReference type="Pfam" id="PF12802"/>
    </source>
</evidence>
<comment type="caution">
    <text evidence="3">The sequence shown here is derived from an EMBL/GenBank/DDBJ whole genome shotgun (WGS) entry which is preliminary data.</text>
</comment>
<dbReference type="InterPro" id="IPR000600">
    <property type="entry name" value="ROK"/>
</dbReference>
<keyword evidence="3" id="KW-0808">Transferase</keyword>
<dbReference type="SUPFAM" id="SSF53067">
    <property type="entry name" value="Actin-like ATPase domain"/>
    <property type="match status" value="1"/>
</dbReference>
<dbReference type="Proteomes" id="UP000554520">
    <property type="component" value="Unassembled WGS sequence"/>
</dbReference>
<dbReference type="Pfam" id="PF12802">
    <property type="entry name" value="MarR_2"/>
    <property type="match status" value="1"/>
</dbReference>
<protein>
    <submittedName>
        <fullName evidence="3">Putative NBD/HSP70 family sugar kinase</fullName>
    </submittedName>
</protein>
<comment type="similarity">
    <text evidence="1">Belongs to the ROK (NagC/XylR) family.</text>
</comment>
<dbReference type="PANTHER" id="PTHR18964">
    <property type="entry name" value="ROK (REPRESSOR, ORF, KINASE) FAMILY"/>
    <property type="match status" value="1"/>
</dbReference>
<dbReference type="Gene3D" id="1.10.10.10">
    <property type="entry name" value="Winged helix-like DNA-binding domain superfamily/Winged helix DNA-binding domain"/>
    <property type="match status" value="1"/>
</dbReference>
<dbReference type="InterPro" id="IPR043129">
    <property type="entry name" value="ATPase_NBD"/>
</dbReference>
<gene>
    <name evidence="3" type="ORF">FHS21_001136</name>
</gene>
<keyword evidence="3" id="KW-0418">Kinase</keyword>
<dbReference type="Pfam" id="PF00480">
    <property type="entry name" value="ROK"/>
    <property type="match status" value="1"/>
</dbReference>
<name>A0A839U3Y4_9HYPH</name>
<dbReference type="GO" id="GO:0016301">
    <property type="term" value="F:kinase activity"/>
    <property type="evidence" value="ECO:0007669"/>
    <property type="project" value="UniProtKB-KW"/>
</dbReference>
<dbReference type="EMBL" id="JACHXN010000003">
    <property type="protein sequence ID" value="MBB3144735.1"/>
    <property type="molecule type" value="Genomic_DNA"/>
</dbReference>
<dbReference type="AlphaFoldDB" id="A0A839U3Y4"/>
<evidence type="ECO:0000313" key="3">
    <source>
        <dbReference type="EMBL" id="MBB3144735.1"/>
    </source>
</evidence>